<dbReference type="PANTHER" id="PTHR30419:SF8">
    <property type="entry name" value="NITROGEN ASSIMILATION TRANSCRIPTIONAL ACTIVATOR-RELATED"/>
    <property type="match status" value="1"/>
</dbReference>
<dbReference type="GO" id="GO:0005829">
    <property type="term" value="C:cytosol"/>
    <property type="evidence" value="ECO:0007669"/>
    <property type="project" value="TreeGrafter"/>
</dbReference>
<proteinExistence type="inferred from homology"/>
<dbReference type="KEGG" id="kro:BVG79_00075"/>
<dbReference type="STRING" id="92947.BVG79_00075"/>
<dbReference type="InterPro" id="IPR050950">
    <property type="entry name" value="HTH-type_LysR_regulators"/>
</dbReference>
<evidence type="ECO:0000256" key="3">
    <source>
        <dbReference type="ARBA" id="ARBA00023125"/>
    </source>
</evidence>
<sequence>MANSFVHVHLVALRYFSETVRSGSMRQAAEQLSVAPSAVNRQILKLEEQLQCRLFERRAAGVRLTAAGEVLYQYVRQLDRDLERAIAQIDDLRGLRRGHVRLGCEAGIARDFLPNVLAAFHQANPAVTHTIEVGDAETIMTRIAADEIDIGLAMSPLPRAEVALAGRVEVPVGLVAPPQSALAGQGKVALHDLVGVRLIRAADSLGAGTWQKQIEAAAPSATIVETNTVDLIPPLVKAGLGIGVRSPVGIMADVRRGELAFAALIDPAVRNPSLVLQVRAGRILSTAGALMLEMMRAALPEFSRDIWDMVGLPQPEGGVSRGAS</sequence>
<name>A0A1W6NW43_9RHOB</name>
<keyword evidence="7" id="KW-1185">Reference proteome</keyword>
<dbReference type="PANTHER" id="PTHR30419">
    <property type="entry name" value="HTH-TYPE TRANSCRIPTIONAL REGULATOR YBHD"/>
    <property type="match status" value="1"/>
</dbReference>
<dbReference type="FunFam" id="1.10.10.10:FF:000001">
    <property type="entry name" value="LysR family transcriptional regulator"/>
    <property type="match status" value="1"/>
</dbReference>
<dbReference type="GO" id="GO:0003677">
    <property type="term" value="F:DNA binding"/>
    <property type="evidence" value="ECO:0007669"/>
    <property type="project" value="UniProtKB-KW"/>
</dbReference>
<dbReference type="Pfam" id="PF00126">
    <property type="entry name" value="HTH_1"/>
    <property type="match status" value="1"/>
</dbReference>
<gene>
    <name evidence="6" type="ORF">BVG79_00075</name>
</gene>
<dbReference type="SUPFAM" id="SSF53850">
    <property type="entry name" value="Periplasmic binding protein-like II"/>
    <property type="match status" value="1"/>
</dbReference>
<keyword evidence="2" id="KW-0805">Transcription regulation</keyword>
<dbReference type="EMBL" id="CP019937">
    <property type="protein sequence ID" value="ARO13435.1"/>
    <property type="molecule type" value="Genomic_DNA"/>
</dbReference>
<evidence type="ECO:0000256" key="1">
    <source>
        <dbReference type="ARBA" id="ARBA00009437"/>
    </source>
</evidence>
<dbReference type="InterPro" id="IPR036388">
    <property type="entry name" value="WH-like_DNA-bd_sf"/>
</dbReference>
<keyword evidence="4" id="KW-0804">Transcription</keyword>
<evidence type="ECO:0000313" key="7">
    <source>
        <dbReference type="Proteomes" id="UP000242447"/>
    </source>
</evidence>
<dbReference type="InterPro" id="IPR036390">
    <property type="entry name" value="WH_DNA-bd_sf"/>
</dbReference>
<dbReference type="Proteomes" id="UP000242447">
    <property type="component" value="Chromosome"/>
</dbReference>
<dbReference type="SUPFAM" id="SSF46785">
    <property type="entry name" value="Winged helix' DNA-binding domain"/>
    <property type="match status" value="1"/>
</dbReference>
<protein>
    <submittedName>
        <fullName evidence="6">Transcriptional regulator LysR family protein</fullName>
    </submittedName>
</protein>
<dbReference type="Gene3D" id="3.40.190.290">
    <property type="match status" value="1"/>
</dbReference>
<dbReference type="Gene3D" id="1.10.10.10">
    <property type="entry name" value="Winged helix-like DNA-binding domain superfamily/Winged helix DNA-binding domain"/>
    <property type="match status" value="1"/>
</dbReference>
<evidence type="ECO:0000259" key="5">
    <source>
        <dbReference type="PROSITE" id="PS50931"/>
    </source>
</evidence>
<feature type="domain" description="HTH lysR-type" evidence="5">
    <location>
        <begin position="13"/>
        <end position="65"/>
    </location>
</feature>
<comment type="similarity">
    <text evidence="1">Belongs to the LysR transcriptional regulatory family.</text>
</comment>
<dbReference type="RefSeq" id="WP_236951377.1">
    <property type="nucleotide sequence ID" value="NZ_CP019937.1"/>
</dbReference>
<dbReference type="InterPro" id="IPR000847">
    <property type="entry name" value="LysR_HTH_N"/>
</dbReference>
<dbReference type="AlphaFoldDB" id="A0A1W6NW43"/>
<reference evidence="6 7" key="1">
    <citation type="submission" date="2017-02" db="EMBL/GenBank/DDBJ databases">
        <title>Ketogulonicigenium robustum SPU B003 Genome sequencing and assembly.</title>
        <authorList>
            <person name="Li Y."/>
            <person name="Liu L."/>
            <person name="Wang C."/>
            <person name="Zhang M."/>
            <person name="Zhang T."/>
            <person name="Zhang Y."/>
        </authorList>
    </citation>
    <scope>NUCLEOTIDE SEQUENCE [LARGE SCALE GENOMIC DNA]</scope>
    <source>
        <strain evidence="6 7">SPU_B003</strain>
    </source>
</reference>
<accession>A0A1W6NW43</accession>
<dbReference type="PROSITE" id="PS50931">
    <property type="entry name" value="HTH_LYSR"/>
    <property type="match status" value="1"/>
</dbReference>
<dbReference type="InterPro" id="IPR005119">
    <property type="entry name" value="LysR_subst-bd"/>
</dbReference>
<evidence type="ECO:0000313" key="6">
    <source>
        <dbReference type="EMBL" id="ARO13435.1"/>
    </source>
</evidence>
<dbReference type="Pfam" id="PF03466">
    <property type="entry name" value="LysR_substrate"/>
    <property type="match status" value="1"/>
</dbReference>
<evidence type="ECO:0000256" key="2">
    <source>
        <dbReference type="ARBA" id="ARBA00023015"/>
    </source>
</evidence>
<organism evidence="6 7">
    <name type="scientific">Ketogulonicigenium robustum</name>
    <dbReference type="NCBI Taxonomy" id="92947"/>
    <lineage>
        <taxon>Bacteria</taxon>
        <taxon>Pseudomonadati</taxon>
        <taxon>Pseudomonadota</taxon>
        <taxon>Alphaproteobacteria</taxon>
        <taxon>Rhodobacterales</taxon>
        <taxon>Roseobacteraceae</taxon>
        <taxon>Ketogulonicigenium</taxon>
    </lineage>
</organism>
<evidence type="ECO:0000256" key="4">
    <source>
        <dbReference type="ARBA" id="ARBA00023163"/>
    </source>
</evidence>
<keyword evidence="3" id="KW-0238">DNA-binding</keyword>
<dbReference type="GO" id="GO:0003700">
    <property type="term" value="F:DNA-binding transcription factor activity"/>
    <property type="evidence" value="ECO:0007669"/>
    <property type="project" value="InterPro"/>
</dbReference>